<comment type="caution">
    <text evidence="2">The sequence shown here is derived from an EMBL/GenBank/DDBJ whole genome shotgun (WGS) entry which is preliminary data.</text>
</comment>
<dbReference type="PROSITE" id="PS50011">
    <property type="entry name" value="PROTEIN_KINASE_DOM"/>
    <property type="match status" value="1"/>
</dbReference>
<gene>
    <name evidence="2" type="ORF">OLEA9_A083409</name>
</gene>
<dbReference type="InterPro" id="IPR046959">
    <property type="entry name" value="PRK1-6/SRF4-like"/>
</dbReference>
<reference evidence="2 3" key="1">
    <citation type="submission" date="2019-12" db="EMBL/GenBank/DDBJ databases">
        <authorList>
            <person name="Alioto T."/>
            <person name="Alioto T."/>
            <person name="Gomez Garrido J."/>
        </authorList>
    </citation>
    <scope>NUCLEOTIDE SEQUENCE [LARGE SCALE GENOMIC DNA]</scope>
</reference>
<dbReference type="Gene3D" id="1.10.510.10">
    <property type="entry name" value="Transferase(Phosphotransferase) domain 1"/>
    <property type="match status" value="1"/>
</dbReference>
<feature type="domain" description="Protein kinase" evidence="1">
    <location>
        <begin position="70"/>
        <end position="334"/>
    </location>
</feature>
<dbReference type="PANTHER" id="PTHR48007:SF55">
    <property type="entry name" value="PROTEIN KINASE DOMAIN-CONTAINING PROTEIN"/>
    <property type="match status" value="1"/>
</dbReference>
<dbReference type="PANTHER" id="PTHR48007">
    <property type="entry name" value="LEUCINE-RICH REPEAT RECEPTOR-LIKE PROTEIN KINASE PXC1"/>
    <property type="match status" value="1"/>
</dbReference>
<dbReference type="OrthoDB" id="1890790at2759"/>
<organism evidence="2 3">
    <name type="scientific">Olea europaea subsp. europaea</name>
    <dbReference type="NCBI Taxonomy" id="158383"/>
    <lineage>
        <taxon>Eukaryota</taxon>
        <taxon>Viridiplantae</taxon>
        <taxon>Streptophyta</taxon>
        <taxon>Embryophyta</taxon>
        <taxon>Tracheophyta</taxon>
        <taxon>Spermatophyta</taxon>
        <taxon>Magnoliopsida</taxon>
        <taxon>eudicotyledons</taxon>
        <taxon>Gunneridae</taxon>
        <taxon>Pentapetalae</taxon>
        <taxon>asterids</taxon>
        <taxon>lamiids</taxon>
        <taxon>Lamiales</taxon>
        <taxon>Oleaceae</taxon>
        <taxon>Oleeae</taxon>
        <taxon>Olea</taxon>
    </lineage>
</organism>
<name>A0A8S0SUC2_OLEEU</name>
<keyword evidence="3" id="KW-1185">Reference proteome</keyword>
<proteinExistence type="predicted"/>
<dbReference type="SUPFAM" id="SSF56112">
    <property type="entry name" value="Protein kinase-like (PK-like)"/>
    <property type="match status" value="1"/>
</dbReference>
<sequence length="334" mass="38117">MLSRAFTKPRRSPRDGETSLRSTSILHEYEDFIFGFMEDIPVISFHESENNHNKTHNKNCDCTSESQMTLRLVLRASVGVMGESRRGITEKVVLLGGNICALKRFRKVSVRKSEFGRRIEKLAQAGNQCEFLVPINAYLFAKRIKFVLCDYYPMGSLADLLYGAREEGQTALDWKQRHKIIQSIAKAILFIHSLHPPKDKHLQMSVHGNIKASNIMINIDFTAHLSDYGFAQLAEPMEVNDTGQVLPYTPPECHRYDETLSQKSDMYNFGVVLMDILGWPKAQGPQKKDLFEFSLDIKEQRHAMKVLEIALDCTNIVPGERPPIEKIIYRLGTI</sequence>
<dbReference type="InterPro" id="IPR000719">
    <property type="entry name" value="Prot_kinase_dom"/>
</dbReference>
<dbReference type="GO" id="GO:0005524">
    <property type="term" value="F:ATP binding"/>
    <property type="evidence" value="ECO:0007669"/>
    <property type="project" value="InterPro"/>
</dbReference>
<accession>A0A8S0SUC2</accession>
<evidence type="ECO:0000259" key="1">
    <source>
        <dbReference type="PROSITE" id="PS50011"/>
    </source>
</evidence>
<protein>
    <submittedName>
        <fullName evidence="2">Probable inactive receptor kinase At5g58300</fullName>
    </submittedName>
</protein>
<dbReference type="EMBL" id="CACTIH010005524">
    <property type="protein sequence ID" value="CAA2996381.1"/>
    <property type="molecule type" value="Genomic_DNA"/>
</dbReference>
<evidence type="ECO:0000313" key="2">
    <source>
        <dbReference type="EMBL" id="CAA2996381.1"/>
    </source>
</evidence>
<dbReference type="Proteomes" id="UP000594638">
    <property type="component" value="Unassembled WGS sequence"/>
</dbReference>
<keyword evidence="2" id="KW-0418">Kinase</keyword>
<dbReference type="InterPro" id="IPR001245">
    <property type="entry name" value="Ser-Thr/Tyr_kinase_cat_dom"/>
</dbReference>
<evidence type="ECO:0000313" key="3">
    <source>
        <dbReference type="Proteomes" id="UP000594638"/>
    </source>
</evidence>
<keyword evidence="2" id="KW-0675">Receptor</keyword>
<dbReference type="GO" id="GO:0004672">
    <property type="term" value="F:protein kinase activity"/>
    <property type="evidence" value="ECO:0007669"/>
    <property type="project" value="InterPro"/>
</dbReference>
<dbReference type="Gramene" id="OE9A083409T1">
    <property type="protein sequence ID" value="OE9A083409C1"/>
    <property type="gene ID" value="OE9A083409"/>
</dbReference>
<dbReference type="InterPro" id="IPR011009">
    <property type="entry name" value="Kinase-like_dom_sf"/>
</dbReference>
<dbReference type="Pfam" id="PF07714">
    <property type="entry name" value="PK_Tyr_Ser-Thr"/>
    <property type="match status" value="1"/>
</dbReference>
<keyword evidence="2" id="KW-0808">Transferase</keyword>
<dbReference type="AlphaFoldDB" id="A0A8S0SUC2"/>